<feature type="region of interest" description="Disordered" evidence="1">
    <location>
        <begin position="1"/>
        <end position="42"/>
    </location>
</feature>
<dbReference type="EMBL" id="NKCL01000386">
    <property type="protein sequence ID" value="RSL74865.1"/>
    <property type="molecule type" value="Genomic_DNA"/>
</dbReference>
<gene>
    <name evidence="2" type="ORF">CEP51_011398</name>
</gene>
<keyword evidence="3" id="KW-1185">Reference proteome</keyword>
<feature type="compositionally biased region" description="Basic and acidic residues" evidence="1">
    <location>
        <begin position="759"/>
        <end position="778"/>
    </location>
</feature>
<dbReference type="Proteomes" id="UP000287972">
    <property type="component" value="Unassembled WGS sequence"/>
</dbReference>
<accession>A0A428RBG6</accession>
<feature type="compositionally biased region" description="Basic and acidic residues" evidence="1">
    <location>
        <begin position="18"/>
        <end position="31"/>
    </location>
</feature>
<protein>
    <submittedName>
        <fullName evidence="2">Uncharacterized protein</fullName>
    </submittedName>
</protein>
<name>A0A428RBG6_9HYPO</name>
<evidence type="ECO:0000256" key="1">
    <source>
        <dbReference type="SAM" id="MobiDB-lite"/>
    </source>
</evidence>
<reference evidence="2 3" key="1">
    <citation type="submission" date="2017-06" db="EMBL/GenBank/DDBJ databases">
        <title>Comparative genomic analysis of Ambrosia Fusariam Clade fungi.</title>
        <authorList>
            <person name="Stajich J.E."/>
            <person name="Carrillo J."/>
            <person name="Kijimoto T."/>
            <person name="Eskalen A."/>
            <person name="O'Donnell K."/>
            <person name="Kasson M."/>
        </authorList>
    </citation>
    <scope>NUCLEOTIDE SEQUENCE [LARGE SCALE GENOMIC DNA]</scope>
    <source>
        <strain evidence="2 3">NRRL62606</strain>
    </source>
</reference>
<comment type="caution">
    <text evidence="2">The sequence shown here is derived from an EMBL/GenBank/DDBJ whole genome shotgun (WGS) entry which is preliminary data.</text>
</comment>
<sequence>MTGRKLSDPGEGPGPKKSKTETDTETDEPRNLSRSNPGGSCARFCGIKPDGTFSLDETKIKSSLSQEESENINWMRDVIQGRVHSGRVCPLIFDTSLPDAPDTVRFRTLSFFSELLGDPHGVSKYQSLTEDQRKIIAVGARDLYVAEAAGLLKQPEEAILQGMVDLVDQDVGVTQLGGLNISFYPSKEFSITKFIENLDEKIGREASELYAQIMPTPKLFAVFVNATDLSYHNFENIIHLDSWFESNMSSVRPEEALSLKNGNQPMPDREVFTCDLQGDILAPLKALSGLDLYVPPLNKTTRGGDRFIFHSSILSQVLTEALQSSDVLDKLSGGRLKSSFEFVNYVFRCNRFNTDDSHFQSHLDTPYYDSSRSQISKYTMLINLTTGHSDPALRIEDVSFNEIREFTCTIFDQKYEHEGWPFSDGQKVFIRTELVFKDDQLEHNNEIAGLFAEACYMSWQSMFDQGLSSYANECFERANSLHWTLETAATRPPIYFAKQFQGIRFLTNGYNYWFWKSDGVTAKEYALVAVLDYFNCKIGTNSFQSMAASTKLERRFESTDEIWAILAAGEVKGKTGIRHLKKTDVESLIKTGPSKPLEWQLEDWDGEPEELEEFPEDGEGCCPMHSFPMFNPWKNKEIMDAYDACCDYSREKLFGAPLLILDQEIVINEENIKILNDKVFFLRSKDGKPLPRINFAACWNDDTLPSEYVLAGEEIEAPGITVPPLTFHEFTQGYQFSLDFFRNDWMVKVDEQTIPLPDVSERPDPDGEFRMRVDDPSEKMQQLFDNPFGE</sequence>
<evidence type="ECO:0000313" key="2">
    <source>
        <dbReference type="EMBL" id="RSL74865.1"/>
    </source>
</evidence>
<proteinExistence type="predicted"/>
<organism evidence="2 3">
    <name type="scientific">Fusarium floridanum</name>
    <dbReference type="NCBI Taxonomy" id="1325733"/>
    <lineage>
        <taxon>Eukaryota</taxon>
        <taxon>Fungi</taxon>
        <taxon>Dikarya</taxon>
        <taxon>Ascomycota</taxon>
        <taxon>Pezizomycotina</taxon>
        <taxon>Sordariomycetes</taxon>
        <taxon>Hypocreomycetidae</taxon>
        <taxon>Hypocreales</taxon>
        <taxon>Nectriaceae</taxon>
        <taxon>Fusarium</taxon>
        <taxon>Fusarium solani species complex</taxon>
    </lineage>
</organism>
<feature type="region of interest" description="Disordered" evidence="1">
    <location>
        <begin position="756"/>
        <end position="790"/>
    </location>
</feature>
<evidence type="ECO:0000313" key="3">
    <source>
        <dbReference type="Proteomes" id="UP000287972"/>
    </source>
</evidence>
<dbReference type="AlphaFoldDB" id="A0A428RBG6"/>